<keyword evidence="3" id="KW-1185">Reference proteome</keyword>
<evidence type="ECO:0000313" key="3">
    <source>
        <dbReference type="Proteomes" id="UP000602647"/>
    </source>
</evidence>
<evidence type="ECO:0008006" key="4">
    <source>
        <dbReference type="Google" id="ProtNLM"/>
    </source>
</evidence>
<dbReference type="RefSeq" id="WP_187302052.1">
    <property type="nucleotide sequence ID" value="NZ_JACRYT010000002.1"/>
</dbReference>
<sequence>MKKVMGKLLSAMLILTLVFTSASVAFADSSETGAGEMKAEATAVKTDEASSGADLSQDLEKQAKAATVKGAAETKAVGTLSFTTVTTGNEKTKDVTFGYTNADMISSSKAGIAQRIYLPAKGSFIMSVANSSQSTDYINYGLYRDAQLSSQVGSLGVSKGTTTSWTIKVPAAGYYYLGVYSSAYSGESVSVVGNMVARYVRGTDRTIYNKKQIAVGYKDAQTNHFKFKAVRNGYLKVQGSEAYDKITLCNSKKKAISTAVYTGYNPTFGVKKGKTYYIRVAASYNSDGIYALKVTNSTVLDKSGKKKTRATLLKRNRTKKGTIVASENRTDWYKFRLTKKKKVRITVKGATNNRIKIAVYRGNKRIGSVGSFSYLNKGVKMTSIGKWTKGTYHIKIYRGSKNSSGWYSVNWK</sequence>
<name>A0A923SPV7_9FIRM</name>
<dbReference type="EMBL" id="JACRYT010000002">
    <property type="protein sequence ID" value="MBC6678926.1"/>
    <property type="molecule type" value="Genomic_DNA"/>
</dbReference>
<organism evidence="2 3">
    <name type="scientific">Zhenpiania hominis</name>
    <dbReference type="NCBI Taxonomy" id="2763644"/>
    <lineage>
        <taxon>Bacteria</taxon>
        <taxon>Bacillati</taxon>
        <taxon>Bacillota</taxon>
        <taxon>Clostridia</taxon>
        <taxon>Peptostreptococcales</taxon>
        <taxon>Anaerovoracaceae</taxon>
        <taxon>Zhenpiania</taxon>
    </lineage>
</organism>
<reference evidence="2" key="1">
    <citation type="submission" date="2020-08" db="EMBL/GenBank/DDBJ databases">
        <title>Genome public.</title>
        <authorList>
            <person name="Liu C."/>
            <person name="Sun Q."/>
        </authorList>
    </citation>
    <scope>NUCLEOTIDE SEQUENCE</scope>
    <source>
        <strain evidence="2">BX12</strain>
    </source>
</reference>
<protein>
    <recommendedName>
        <fullName evidence="4">Pre-peptidase C-terminal domain-containing protein</fullName>
    </recommendedName>
</protein>
<dbReference type="SUPFAM" id="SSF89260">
    <property type="entry name" value="Collagen-binding domain"/>
    <property type="match status" value="1"/>
</dbReference>
<gene>
    <name evidence="2" type="ORF">H9L42_03680</name>
</gene>
<dbReference type="Proteomes" id="UP000602647">
    <property type="component" value="Unassembled WGS sequence"/>
</dbReference>
<dbReference type="AlphaFoldDB" id="A0A923SPV7"/>
<accession>A0A923SPV7</accession>
<evidence type="ECO:0000256" key="1">
    <source>
        <dbReference type="SAM" id="SignalP"/>
    </source>
</evidence>
<comment type="caution">
    <text evidence="2">The sequence shown here is derived from an EMBL/GenBank/DDBJ whole genome shotgun (WGS) entry which is preliminary data.</text>
</comment>
<feature type="chain" id="PRO_5037633037" description="Pre-peptidase C-terminal domain-containing protein" evidence="1">
    <location>
        <begin position="28"/>
        <end position="412"/>
    </location>
</feature>
<feature type="signal peptide" evidence="1">
    <location>
        <begin position="1"/>
        <end position="27"/>
    </location>
</feature>
<keyword evidence="1" id="KW-0732">Signal</keyword>
<evidence type="ECO:0000313" key="2">
    <source>
        <dbReference type="EMBL" id="MBC6678926.1"/>
    </source>
</evidence>
<dbReference type="Gene3D" id="2.60.120.380">
    <property type="match status" value="1"/>
</dbReference>
<proteinExistence type="predicted"/>